<name>A0AB73BRI0_9LACO</name>
<sequence length="124" mass="14351">MLMNKNAFDQKLDEFFRNYQDSGMKKWSGFFLSDHTVKISKSNIERNTNYFKKSEMTVDKISEILLDSFCNHKLISLQLKDLDENGNLSPDIKGFVEGYYDQETIIVSGSKLSLETINHVQIIS</sequence>
<dbReference type="PROSITE" id="PS00430">
    <property type="entry name" value="TONB_DEPENDENT_REC_1"/>
    <property type="match status" value="1"/>
</dbReference>
<proteinExistence type="predicted"/>
<accession>A0AB73BRI0</accession>
<protein>
    <submittedName>
        <fullName evidence="1">Uncharacterized protein</fullName>
    </submittedName>
</protein>
<dbReference type="InterPro" id="IPR010916">
    <property type="entry name" value="TonB_box_CS"/>
</dbReference>
<reference evidence="1 2" key="1">
    <citation type="submission" date="2019-09" db="EMBL/GenBank/DDBJ databases">
        <title>Comparative analysis of L. crispatus genomes revealed niche specific adaptation to different host and body sites.</title>
        <authorList>
            <person name="Pan M."/>
            <person name="Hidalgo-Cantabrana C."/>
            <person name="Barrangou R."/>
        </authorList>
    </citation>
    <scope>NUCLEOTIDE SEQUENCE [LARGE SCALE GENOMIC DNA]</scope>
    <source>
        <strain evidence="1 2">NCK973</strain>
    </source>
</reference>
<organism evidence="1 2">
    <name type="scientific">Lactobacillus crispatus</name>
    <dbReference type="NCBI Taxonomy" id="47770"/>
    <lineage>
        <taxon>Bacteria</taxon>
        <taxon>Bacillati</taxon>
        <taxon>Bacillota</taxon>
        <taxon>Bacilli</taxon>
        <taxon>Lactobacillales</taxon>
        <taxon>Lactobacillaceae</taxon>
        <taxon>Lactobacillus</taxon>
    </lineage>
</organism>
<evidence type="ECO:0000313" key="2">
    <source>
        <dbReference type="Proteomes" id="UP000322051"/>
    </source>
</evidence>
<dbReference type="EMBL" id="VUAO01000005">
    <property type="protein sequence ID" value="KAA8798942.1"/>
    <property type="molecule type" value="Genomic_DNA"/>
</dbReference>
<gene>
    <name evidence="1" type="ORF">F1C02_02570</name>
</gene>
<comment type="caution">
    <text evidence="1">The sequence shown here is derived from an EMBL/GenBank/DDBJ whole genome shotgun (WGS) entry which is preliminary data.</text>
</comment>
<dbReference type="AlphaFoldDB" id="A0AB73BRI0"/>
<evidence type="ECO:0000313" key="1">
    <source>
        <dbReference type="EMBL" id="KAA8798942.1"/>
    </source>
</evidence>
<dbReference type="Proteomes" id="UP000322051">
    <property type="component" value="Unassembled WGS sequence"/>
</dbReference>